<dbReference type="Gene3D" id="1.10.10.60">
    <property type="entry name" value="Homeodomain-like"/>
    <property type="match status" value="1"/>
</dbReference>
<dbReference type="InterPro" id="IPR009057">
    <property type="entry name" value="Homeodomain-like_sf"/>
</dbReference>
<dbReference type="AlphaFoldDB" id="A0A0N9I2D5"/>
<dbReference type="Gene3D" id="3.40.50.880">
    <property type="match status" value="1"/>
</dbReference>
<dbReference type="CDD" id="cd03137">
    <property type="entry name" value="GATase1_AraC_1"/>
    <property type="match status" value="1"/>
</dbReference>
<keyword evidence="6" id="KW-1185">Reference proteome</keyword>
<dbReference type="PANTHER" id="PTHR43130:SF3">
    <property type="entry name" value="HTH-TYPE TRANSCRIPTIONAL REGULATOR RV1931C"/>
    <property type="match status" value="1"/>
</dbReference>
<dbReference type="InterPro" id="IPR002818">
    <property type="entry name" value="DJ-1/PfpI"/>
</dbReference>
<keyword evidence="2" id="KW-0238">DNA-binding</keyword>
<accession>A0A0N9I2D5</accession>
<dbReference type="SMART" id="SM00342">
    <property type="entry name" value="HTH_ARAC"/>
    <property type="match status" value="1"/>
</dbReference>
<dbReference type="EMBL" id="CP012752">
    <property type="protein sequence ID" value="ALG08610.1"/>
    <property type="molecule type" value="Genomic_DNA"/>
</dbReference>
<dbReference type="SUPFAM" id="SSF46689">
    <property type="entry name" value="Homeodomain-like"/>
    <property type="match status" value="2"/>
</dbReference>
<dbReference type="InterPro" id="IPR018062">
    <property type="entry name" value="HTH_AraC-typ_CS"/>
</dbReference>
<keyword evidence="1" id="KW-0805">Transcription regulation</keyword>
<dbReference type="GO" id="GO:0003700">
    <property type="term" value="F:DNA-binding transcription factor activity"/>
    <property type="evidence" value="ECO:0007669"/>
    <property type="project" value="InterPro"/>
</dbReference>
<dbReference type="RefSeq" id="WP_054290517.1">
    <property type="nucleotide sequence ID" value="NZ_CP012752.1"/>
</dbReference>
<dbReference type="Pfam" id="PF01965">
    <property type="entry name" value="DJ-1_PfpI"/>
    <property type="match status" value="1"/>
</dbReference>
<dbReference type="GO" id="GO:0043565">
    <property type="term" value="F:sequence-specific DNA binding"/>
    <property type="evidence" value="ECO:0007669"/>
    <property type="project" value="InterPro"/>
</dbReference>
<keyword evidence="3" id="KW-0804">Transcription</keyword>
<dbReference type="KEGG" id="kphy:AOZ06_18295"/>
<dbReference type="PANTHER" id="PTHR43130">
    <property type="entry name" value="ARAC-FAMILY TRANSCRIPTIONAL REGULATOR"/>
    <property type="match status" value="1"/>
</dbReference>
<evidence type="ECO:0000259" key="4">
    <source>
        <dbReference type="PROSITE" id="PS01124"/>
    </source>
</evidence>
<dbReference type="InterPro" id="IPR018060">
    <property type="entry name" value="HTH_AraC"/>
</dbReference>
<evidence type="ECO:0000256" key="2">
    <source>
        <dbReference type="ARBA" id="ARBA00023125"/>
    </source>
</evidence>
<evidence type="ECO:0000313" key="5">
    <source>
        <dbReference type="EMBL" id="ALG08610.1"/>
    </source>
</evidence>
<sequence length="313" mass="34049">MGRRRIVMPVLDGCPLFALATACEVFGRDRRYLTPEWYELVVCAAAPGLPVSVPGLLLEVGDDLDVIETADLVVVTPPPHPSYRPPGRLLTALRAAHRRGVRIASLCTGAFILAAAGLLDGREVATDHDHADELRRRYPLVNVNEQALYVDNRGILSSAGTAATIDLCLHIVRQDFGAAAAAEIGRRMVVAPHRDGVHSQYAPLAPPGLAQVLDWAQQRLHEPLTIPQLAERAAMSTRSFGRQFVDETGITPTRWLTLHRLANAQALLESTDLSVDSIAARTGFTTGNTLRLHFKRHIGSTPSAYRRAFRAGA</sequence>
<protein>
    <submittedName>
        <fullName evidence="5">AraC family transcriptional regulator</fullName>
    </submittedName>
</protein>
<name>A0A0N9I2D5_9PSEU</name>
<dbReference type="Pfam" id="PF12833">
    <property type="entry name" value="HTH_18"/>
    <property type="match status" value="1"/>
</dbReference>
<dbReference type="InterPro" id="IPR052158">
    <property type="entry name" value="INH-QAR"/>
</dbReference>
<proteinExistence type="predicted"/>
<evidence type="ECO:0000313" key="6">
    <source>
        <dbReference type="Proteomes" id="UP000063699"/>
    </source>
</evidence>
<dbReference type="PROSITE" id="PS01124">
    <property type="entry name" value="HTH_ARAC_FAMILY_2"/>
    <property type="match status" value="1"/>
</dbReference>
<evidence type="ECO:0000256" key="3">
    <source>
        <dbReference type="ARBA" id="ARBA00023163"/>
    </source>
</evidence>
<evidence type="ECO:0000256" key="1">
    <source>
        <dbReference type="ARBA" id="ARBA00023015"/>
    </source>
</evidence>
<dbReference type="Proteomes" id="UP000063699">
    <property type="component" value="Chromosome"/>
</dbReference>
<dbReference type="OrthoDB" id="3660033at2"/>
<dbReference type="InterPro" id="IPR029062">
    <property type="entry name" value="Class_I_gatase-like"/>
</dbReference>
<dbReference type="PROSITE" id="PS00041">
    <property type="entry name" value="HTH_ARAC_FAMILY_1"/>
    <property type="match status" value="1"/>
</dbReference>
<organism evidence="5 6">
    <name type="scientific">Kibdelosporangium phytohabitans</name>
    <dbReference type="NCBI Taxonomy" id="860235"/>
    <lineage>
        <taxon>Bacteria</taxon>
        <taxon>Bacillati</taxon>
        <taxon>Actinomycetota</taxon>
        <taxon>Actinomycetes</taxon>
        <taxon>Pseudonocardiales</taxon>
        <taxon>Pseudonocardiaceae</taxon>
        <taxon>Kibdelosporangium</taxon>
    </lineage>
</organism>
<dbReference type="SUPFAM" id="SSF52317">
    <property type="entry name" value="Class I glutamine amidotransferase-like"/>
    <property type="match status" value="1"/>
</dbReference>
<reference evidence="5 6" key="1">
    <citation type="submission" date="2015-07" db="EMBL/GenBank/DDBJ databases">
        <title>Genome sequencing of Kibdelosporangium phytohabitans.</title>
        <authorList>
            <person name="Qin S."/>
            <person name="Xing K."/>
        </authorList>
    </citation>
    <scope>NUCLEOTIDE SEQUENCE [LARGE SCALE GENOMIC DNA]</scope>
    <source>
        <strain evidence="5 6">KLBMP1111</strain>
    </source>
</reference>
<dbReference type="STRING" id="860235.AOZ06_18295"/>
<feature type="domain" description="HTH araC/xylS-type" evidence="4">
    <location>
        <begin position="210"/>
        <end position="308"/>
    </location>
</feature>
<gene>
    <name evidence="5" type="ORF">AOZ06_18295</name>
</gene>
<dbReference type="PROSITE" id="PS51257">
    <property type="entry name" value="PROKAR_LIPOPROTEIN"/>
    <property type="match status" value="1"/>
</dbReference>